<evidence type="ECO:0000313" key="3">
    <source>
        <dbReference type="WBParaSite" id="nRc.2.0.1.t38184-RA"/>
    </source>
</evidence>
<dbReference type="SUPFAM" id="SSF49562">
    <property type="entry name" value="C2 domain (Calcium/lipid-binding domain, CaLB)"/>
    <property type="match status" value="1"/>
</dbReference>
<reference evidence="3" key="1">
    <citation type="submission" date="2022-11" db="UniProtKB">
        <authorList>
            <consortium name="WormBaseParasite"/>
        </authorList>
    </citation>
    <scope>IDENTIFICATION</scope>
</reference>
<dbReference type="PROSITE" id="PS50004">
    <property type="entry name" value="C2"/>
    <property type="match status" value="1"/>
</dbReference>
<evidence type="ECO:0000313" key="2">
    <source>
        <dbReference type="Proteomes" id="UP000887565"/>
    </source>
</evidence>
<protein>
    <submittedName>
        <fullName evidence="3">C2 domain-containing protein</fullName>
    </submittedName>
</protein>
<sequence length="134" mass="15269">MMVIFTGAVKIRVIEAADLKPTEWSTRLSSTSSKNVSTQQQAFLDSYVNIDVDEYLINKTLTIQKSSTPKWDEEFCTDVQNGHSIGFTVFHDSAIPPDDFVANARISFDDLDKDSNDFWIRELCENIIESLHYP</sequence>
<dbReference type="Pfam" id="PF00168">
    <property type="entry name" value="C2"/>
    <property type="match status" value="1"/>
</dbReference>
<dbReference type="InterPro" id="IPR035892">
    <property type="entry name" value="C2_domain_sf"/>
</dbReference>
<dbReference type="AlphaFoldDB" id="A0A915KK01"/>
<dbReference type="SMART" id="SM00239">
    <property type="entry name" value="C2"/>
    <property type="match status" value="1"/>
</dbReference>
<keyword evidence="2" id="KW-1185">Reference proteome</keyword>
<accession>A0A915KK01</accession>
<dbReference type="OMA" id="GNANDIW"/>
<dbReference type="InterPro" id="IPR000008">
    <property type="entry name" value="C2_dom"/>
</dbReference>
<proteinExistence type="predicted"/>
<name>A0A915KK01_ROMCU</name>
<dbReference type="Gene3D" id="2.60.40.150">
    <property type="entry name" value="C2 domain"/>
    <property type="match status" value="1"/>
</dbReference>
<dbReference type="WBParaSite" id="nRc.2.0.1.t38184-RA">
    <property type="protein sequence ID" value="nRc.2.0.1.t38184-RA"/>
    <property type="gene ID" value="nRc.2.0.1.g38184"/>
</dbReference>
<dbReference type="Proteomes" id="UP000887565">
    <property type="component" value="Unplaced"/>
</dbReference>
<evidence type="ECO:0000259" key="1">
    <source>
        <dbReference type="PROSITE" id="PS50004"/>
    </source>
</evidence>
<organism evidence="2 3">
    <name type="scientific">Romanomermis culicivorax</name>
    <name type="common">Nematode worm</name>
    <dbReference type="NCBI Taxonomy" id="13658"/>
    <lineage>
        <taxon>Eukaryota</taxon>
        <taxon>Metazoa</taxon>
        <taxon>Ecdysozoa</taxon>
        <taxon>Nematoda</taxon>
        <taxon>Enoplea</taxon>
        <taxon>Dorylaimia</taxon>
        <taxon>Mermithida</taxon>
        <taxon>Mermithoidea</taxon>
        <taxon>Mermithidae</taxon>
        <taxon>Romanomermis</taxon>
    </lineage>
</organism>
<feature type="domain" description="C2" evidence="1">
    <location>
        <begin position="1"/>
        <end position="120"/>
    </location>
</feature>